<dbReference type="SUPFAM" id="SSF52096">
    <property type="entry name" value="ClpP/crotonase"/>
    <property type="match status" value="1"/>
</dbReference>
<dbReference type="PANTHER" id="PTHR43459">
    <property type="entry name" value="ENOYL-COA HYDRATASE"/>
    <property type="match status" value="1"/>
</dbReference>
<sequence length="262" mass="27923">MVNASYENFETTFEDGVLRAEIHSTSKMNALNETMSEELLDLAVCLHDESVRCFVLTGSDGVFCAGGDVTTFASEDAPGEMRKGASLLHDAIVQLHQTEVPVIAGVNGAAVGAGFSLGIFGDFVLASDASYFQFGYPGIGATGDGASTYFLPRVAGLRQAKRITLLNERVGPEEAVDLGLATETVADDEFDERLREVAARVAEGPTVALGRTQQLLTESTSRGIEAQLAAETDKIAETAKTEDFREGVRAFGEGRTPEFEGR</sequence>
<dbReference type="RefSeq" id="WP_276305993.1">
    <property type="nucleotide sequence ID" value="NZ_CP119993.1"/>
</dbReference>
<dbReference type="EMBL" id="JBHTBF010000003">
    <property type="protein sequence ID" value="MFC7318211.1"/>
    <property type="molecule type" value="Genomic_DNA"/>
</dbReference>
<dbReference type="PANTHER" id="PTHR43459:SF1">
    <property type="entry name" value="EG:BACN32G11.4 PROTEIN"/>
    <property type="match status" value="1"/>
</dbReference>
<dbReference type="InterPro" id="IPR014748">
    <property type="entry name" value="Enoyl-CoA_hydra_C"/>
</dbReference>
<accession>A0ABD6ACN6</accession>
<dbReference type="Gene3D" id="1.10.12.10">
    <property type="entry name" value="Lyase 2-enoyl-coa Hydratase, Chain A, domain 2"/>
    <property type="match status" value="1"/>
</dbReference>
<organism evidence="1 2">
    <name type="scientific">Halomarina halobia</name>
    <dbReference type="NCBI Taxonomy" id="3033386"/>
    <lineage>
        <taxon>Archaea</taxon>
        <taxon>Methanobacteriati</taxon>
        <taxon>Methanobacteriota</taxon>
        <taxon>Stenosarchaea group</taxon>
        <taxon>Halobacteria</taxon>
        <taxon>Halobacteriales</taxon>
        <taxon>Natronomonadaceae</taxon>
        <taxon>Halomarina</taxon>
    </lineage>
</organism>
<evidence type="ECO:0000313" key="1">
    <source>
        <dbReference type="EMBL" id="MFC7318211.1"/>
    </source>
</evidence>
<dbReference type="AlphaFoldDB" id="A0ABD6ACN6"/>
<dbReference type="InterPro" id="IPR029045">
    <property type="entry name" value="ClpP/crotonase-like_dom_sf"/>
</dbReference>
<dbReference type="CDD" id="cd06558">
    <property type="entry name" value="crotonase-like"/>
    <property type="match status" value="1"/>
</dbReference>
<dbReference type="GeneID" id="79317616"/>
<proteinExistence type="predicted"/>
<name>A0ABD6ACN6_9EURY</name>
<evidence type="ECO:0000313" key="2">
    <source>
        <dbReference type="Proteomes" id="UP001596547"/>
    </source>
</evidence>
<dbReference type="Pfam" id="PF00378">
    <property type="entry name" value="ECH_1"/>
    <property type="match status" value="1"/>
</dbReference>
<dbReference type="InterPro" id="IPR001753">
    <property type="entry name" value="Enoyl-CoA_hydra/iso"/>
</dbReference>
<protein>
    <submittedName>
        <fullName evidence="1">Enoyl-CoA hydratase/isomerase family protein</fullName>
    </submittedName>
</protein>
<dbReference type="Proteomes" id="UP001596547">
    <property type="component" value="Unassembled WGS sequence"/>
</dbReference>
<comment type="caution">
    <text evidence="1">The sequence shown here is derived from an EMBL/GenBank/DDBJ whole genome shotgun (WGS) entry which is preliminary data.</text>
</comment>
<gene>
    <name evidence="1" type="ORF">ACFQPE_15615</name>
</gene>
<dbReference type="Gene3D" id="3.90.226.10">
    <property type="entry name" value="2-enoyl-CoA Hydratase, Chain A, domain 1"/>
    <property type="match status" value="1"/>
</dbReference>
<keyword evidence="2" id="KW-1185">Reference proteome</keyword>
<reference evidence="1 2" key="1">
    <citation type="journal article" date="2019" name="Int. J. Syst. Evol. Microbiol.">
        <title>The Global Catalogue of Microorganisms (GCM) 10K type strain sequencing project: providing services to taxonomists for standard genome sequencing and annotation.</title>
        <authorList>
            <consortium name="The Broad Institute Genomics Platform"/>
            <consortium name="The Broad Institute Genome Sequencing Center for Infectious Disease"/>
            <person name="Wu L."/>
            <person name="Ma J."/>
        </authorList>
    </citation>
    <scope>NUCLEOTIDE SEQUENCE [LARGE SCALE GENOMIC DNA]</scope>
    <source>
        <strain evidence="1 2">PSR21</strain>
    </source>
</reference>